<evidence type="ECO:0000256" key="3">
    <source>
        <dbReference type="SAM" id="Phobius"/>
    </source>
</evidence>
<protein>
    <recommendedName>
        <fullName evidence="9">Heterokaryon incompatibility domain-containing protein</fullName>
    </recommendedName>
</protein>
<comment type="caution">
    <text evidence="7">The sequence shown here is derived from an EMBL/GenBank/DDBJ whole genome shotgun (WGS) entry which is preliminary data.</text>
</comment>
<dbReference type="InterPro" id="IPR045167">
    <property type="entry name" value="Hobbit"/>
</dbReference>
<feature type="compositionally biased region" description="Polar residues" evidence="2">
    <location>
        <begin position="1320"/>
        <end position="1330"/>
    </location>
</feature>
<dbReference type="InterPro" id="IPR019441">
    <property type="entry name" value="FMP27/BLTP2/Hobbit_GFWDK_RBG"/>
</dbReference>
<keyword evidence="8" id="KW-1185">Reference proteome</keyword>
<evidence type="ECO:0000256" key="2">
    <source>
        <dbReference type="SAM" id="MobiDB-lite"/>
    </source>
</evidence>
<feature type="domain" description="FMP27/BLTP2/Hobbit GFWDK motif-containing RBG unit" evidence="4">
    <location>
        <begin position="1753"/>
        <end position="1912"/>
    </location>
</feature>
<feature type="compositionally biased region" description="Low complexity" evidence="2">
    <location>
        <begin position="3251"/>
        <end position="3277"/>
    </location>
</feature>
<keyword evidence="1" id="KW-0175">Coiled coil</keyword>
<feature type="region of interest" description="Disordered" evidence="2">
    <location>
        <begin position="3091"/>
        <end position="3151"/>
    </location>
</feature>
<feature type="compositionally biased region" description="Polar residues" evidence="2">
    <location>
        <begin position="3112"/>
        <end position="3121"/>
    </location>
</feature>
<evidence type="ECO:0000259" key="4">
    <source>
        <dbReference type="SMART" id="SM01214"/>
    </source>
</evidence>
<feature type="compositionally biased region" description="Basic and acidic residues" evidence="2">
    <location>
        <begin position="1597"/>
        <end position="1616"/>
    </location>
</feature>
<feature type="compositionally biased region" description="Basic and acidic residues" evidence="2">
    <location>
        <begin position="3127"/>
        <end position="3151"/>
    </location>
</feature>
<dbReference type="Pfam" id="PF06985">
    <property type="entry name" value="HET"/>
    <property type="match status" value="1"/>
</dbReference>
<dbReference type="OrthoDB" id="1562405at2759"/>
<reference evidence="7" key="2">
    <citation type="submission" date="2020-11" db="EMBL/GenBank/DDBJ databases">
        <title>Whole genome sequencing of Colletotrichum sp.</title>
        <authorList>
            <person name="Li H."/>
        </authorList>
    </citation>
    <scope>NUCLEOTIDE SEQUENCE</scope>
    <source>
        <strain evidence="7">CkLH20</strain>
    </source>
</reference>
<dbReference type="GeneID" id="62160962"/>
<feature type="region of interest" description="Disordered" evidence="2">
    <location>
        <begin position="1320"/>
        <end position="1352"/>
    </location>
</feature>
<reference evidence="7" key="1">
    <citation type="submission" date="2020-03" db="EMBL/GenBank/DDBJ databases">
        <authorList>
            <person name="He L."/>
        </authorList>
    </citation>
    <scope>NUCLEOTIDE SEQUENCE</scope>
    <source>
        <strain evidence="7">CkLH20</strain>
    </source>
</reference>
<feature type="region of interest" description="Disordered" evidence="2">
    <location>
        <begin position="1192"/>
        <end position="1236"/>
    </location>
</feature>
<evidence type="ECO:0000256" key="1">
    <source>
        <dbReference type="SAM" id="Coils"/>
    </source>
</evidence>
<dbReference type="Pfam" id="PF26640">
    <property type="entry name" value="DUF8212"/>
    <property type="match status" value="1"/>
</dbReference>
<evidence type="ECO:0000313" key="8">
    <source>
        <dbReference type="Proteomes" id="UP000781932"/>
    </source>
</evidence>
<dbReference type="SMART" id="SM01215">
    <property type="entry name" value="Fmp27_SW"/>
    <property type="match status" value="1"/>
</dbReference>
<feature type="compositionally biased region" description="Acidic residues" evidence="2">
    <location>
        <begin position="588"/>
        <end position="602"/>
    </location>
</feature>
<dbReference type="EMBL" id="JAATWM020000014">
    <property type="protein sequence ID" value="KAF9877469.1"/>
    <property type="molecule type" value="Genomic_DNA"/>
</dbReference>
<dbReference type="SMART" id="SM01216">
    <property type="entry name" value="Fmp27_WPPW"/>
    <property type="match status" value="1"/>
</dbReference>
<sequence>MRLINTATLQLEEFFDSNRPAYAILSHTWGSDEVNFQEWLEWQEGSASQRARIELKRGFQKIQNTCRTARRESYDFVWVDTNCIDKRSSAELSEAINSMFAWYRDSAVCFVLLEDYLDAPKENVPEDAFGTCRWFTRGWTLQELLAPTAMRFYNRSWECIGSKDELIVPLEFATGVESAVLNQTKGFSSACIAKRMSWASERQTTRVEDTAYCLLGLFGINMPLLYGEGIDAFRRLQEEIMKVSADQSIFAWDWSDDMKASGRDHWVSMLAPHPRAFRNCFNIERQMARSDNEFVLTNRGLTITPLLLKTQNPSLVYAALGCTSASRGGLRNVVCIPLHVTRTASEKVFSREDRHFLAKLLLPAEYMTMLPTTIRVPRLSELRDVSQPVMQSTPSQRRALLQTFRKEQGDQVQHMHGLDLERLHSLATIRSITFPRNLTSQYNGFCVRVYPRHVTSRVALVVLWTQDFQWTQVCFTPCGSFCLDCGLTMALLNPTFIFGVIVLLYLSSFILFAVVRILTGVSIQRIGYFSLRRLAYTPRDGFKIEIRGLGLNVHRPTFAQPTWLSVVVSELVVTVDIRELDGKKIDDSSDDSDSTDAEEETDAQPAEQQKVPLIRRNGGPLPRSETWKHLMKLKDRIKRAHRKLNWLRMVDVVATNSTIKVVDVGDVQFGSLTVAVDTRRKMVDRARFFFQSRTDKNKNKQRQAEWIMTLRSVLFTPEGKESLEVLDNATLNIHGFLYEALDGLRDAAIALKLGRVHIPYDDVRLCADRFKECKSASPSPPLEEPADIFMEKVIHEVAQPGSTHQELIQTVSDSKEFISSILRGVKEVQFAVSFVGLTKKVDTVKPHAKPIMLNASMKEVGIDLHRLDPKSPSHRMYFPSKDIAHEALAAALSISIGLDDGDGKPERLLYVPMATTTVKTTLPSKTVEMAQDVGAEERNANILFANSVVTSPSVDLDPRHLPLLVAMLQPKPQRRRGDRQPRHVLISRLLPKANIKFTMHEPVLRVALPAVDQNAASDDFDLIISSISSISLDMESFHSTVEDLHYSLASTMRIQSHELYYQTSSSNRFDLIQTESFELKVQLSATPDVHVVASGNLQTFSIKMVRPEITDGLRQIVRQLRMNVESEKRFSSRTSSKQQNFLRAMPSWLLQFQLQASDFSVEIAGIDEDISDDTRGVSLQLDEFTAEYRAQRLDGLQRRPSRRRANSRTVAPDSDLLKHPVSPAPRKKQQNQGDGRRVAIHVRGLEAYIVEAEDRVELEPFVNMPRFEVAFQALSDQQGPVFHIHAGMRTVLLQYSLFRHYSVGVAIMILKKAFMRSGQDVTSPVLSPTTPRKDGNSDFLSPPMSPESPFPDMSDFSTLTPELVAIDIKAALVQVKAELPNDPQVMLQVYGVEAGRHRWSAPYLVSKLVRVYVQPPRMRTTWARMVSIKGGRVDYRKSRRKLPNGEFQEDKMIDINSDAIRFAVPHEVQVNKISDNFNNTLKSIQQLHHRFRTGTNEYILDKAPGGPKNVPKVSVRTRSLLFELEDGAFEWKLGMIYRAGRVEQMQRLAREQAFEVKRKKVREEESRKESGKLRARSLFHRGRQQNGASWARSQSADGRRRGSDDRSRGRAPRYDPDAGGLGMTGSSKVAEQEARERLDAYNAQSWKKRIDRFYSMAKNGMKEIRGLFWGPDQLPDDLEDTENILEVPQRPALMSALITDLQFVIDKPTFAMSELPDFIHSVGKGMPKDMKYGLLVPMHVSIDLGEARISLRDYPLPLIHIPSLKVGQSTRLPAMSLKTNFVIAEEFRGMESTRRIRVNIVPPRNHGTGGSEGGFAIDVRRTIGPVKSYSNMKVDINTALPTRITWGPAYQPAIQDMMMVIESFTKPQVDLSERVGFWDKIRLNFHSRIHVAWRGDGDMHLALKGTRDPYCVTGNGAGFLMCWRNDVKWNINADDNPKRFMTVDAGEYVLAIPDYSHQVREAARRTGEDDSLMSEDSYKSGASFKKVVMKLSGKVQWMAGLVFERAIQDGQRSFDFRPHYDIVLRSPQHVKPEDKPYDAFRGFRSQHIHLSIAVRAPVDRDWMSSNPEPSRSYNTVHCTPRFFTHFFAWWSLFGGAMALPIRQGSLWPGRERNSKKFGKHLSTIKYNLLLAPLFISHIYKHKDVEDASDSGVSATGLKVRFDSFMLDLHQRREEFNTRDRGRKTKGKTSGIKIHAAQLDLAAADVRAVSASIRGTTTEAIKKGSIANMIANQHEDGADLSRFTIPDNDLSWIDMDDFVELDWILPTEPNPDTKILPLAYAPRLTYFRQTDIGGVVSGDPDRKSPFGDEPTHFCIMSHDDDPRRVQTQLIQERLAQLEIQIENYGRNLGEAELRVVRDDGKDPKLIAAFESLQQQGAILQKKKVYLQNMLQQMNKPKNGNQFFKREGDSNNSDESIELEQDDSLTIPSGAEFESDFNNRFVIHNLHFKWNNTLRNIVLRYIHQVSQRRGFVYYLSRPAVKFILDIVEEQYKAKQNPKPTSKNRTPTGGATSGSSPDLDAAEREFKHDIEDRIKRILQDGKKYVDADGGKDGDSIPNVPTEDLSSGISDEFTPQNSYHVRLIAPQIQLQSDKNKKNVVILTSKGMELKVVEVMDKMRISDVVSGLVQRRFLVNMDSTQFFVTHQSYFSEMVTSYAGSRYGTPATSSWPPWVPMEVMFDFETDPFGFNRVVQKTSAMLRYDKYNTLRLKYNDEVNTEGSNDSSQPNTERKMDNLWVEFPQARALCNSGDYYAMYVIVLDLLMYNEPLEKTRTERLEKIMLASDFSDLSGTPEMVEKLQERIRSLQDIKSHFQIYSKYMDQKGWEDRLLLERDLAACEDELFFMMKAITSSQRRYETASESNALLRWSITARDTVWHMLRDNKEPLVELQLKDVEYDRTDNADGSHINLIRVGKVFGLNLLPDAMYPEIIAPYVDSEKSAADLGNQEMIRVYWYMLEAIAGIPVMDHFEVNLFPMKVQLEREVGKRIFEYIFPGIDGGEKTDAKNNSPFMLKHTPTDEDEEDDDSMSGSGRLTVSDKDGFNTRPGSLELRLHPTLNSDSPSKSIGSTPKKGLTVNTGEGHSFRLFRSIGTGKTAAKKPSYESLKSTANVPRPGVGRTSTGFSSKEGSVASDSKKSRFGLRKESKAEETKPSDDLTKMMSRASNYMTFAHIKMPSVVLCLSYKGKDNRNVEDVHDFVFRMPAVEWRNKTWSNLDLALALKKAVIKALISHTGAIIGNKFKHRPSTAQTSKLRELASGSSLIAPSSSSQHDADSINNSDDSSSLYGNSPVDYSRSPPRSVHGSSASSIPIPRSTSRSSSVASQRTGGSSNPQPAVPSFLMMTPPTPQDSRSPQGVGIELLRPSSRSSLSPFDQSGGGTIRSLSRSGGTGVEPEGRRKSAGSGFLRDKLNAFTHRKREQTQKEPSHLQREETPERDEDAETPPQESPNSKKRFAGLGSRVKTG</sequence>
<organism evidence="7 8">
    <name type="scientific">Colletotrichum karsti</name>
    <dbReference type="NCBI Taxonomy" id="1095194"/>
    <lineage>
        <taxon>Eukaryota</taxon>
        <taxon>Fungi</taxon>
        <taxon>Dikarya</taxon>
        <taxon>Ascomycota</taxon>
        <taxon>Pezizomycotina</taxon>
        <taxon>Sordariomycetes</taxon>
        <taxon>Hypocreomycetidae</taxon>
        <taxon>Glomerellales</taxon>
        <taxon>Glomerellaceae</taxon>
        <taxon>Colletotrichum</taxon>
        <taxon>Colletotrichum boninense species complex</taxon>
    </lineage>
</organism>
<dbReference type="SMART" id="SM01214">
    <property type="entry name" value="Fmp27_GFWDK"/>
    <property type="match status" value="1"/>
</dbReference>
<feature type="compositionally biased region" description="Basic and acidic residues" evidence="2">
    <location>
        <begin position="3411"/>
        <end position="3425"/>
    </location>
</feature>
<name>A0A9P6LIM5_9PEZI</name>
<dbReference type="InterPro" id="IPR019415">
    <property type="entry name" value="FMP27_SW_RBG"/>
</dbReference>
<accession>A0A9P6LIM5</accession>
<feature type="domain" description="FMP27 WPPW motif-containing RBG unit" evidence="6">
    <location>
        <begin position="2156"/>
        <end position="2674"/>
    </location>
</feature>
<feature type="region of interest" description="Disordered" evidence="2">
    <location>
        <begin position="2492"/>
        <end position="2517"/>
    </location>
</feature>
<evidence type="ECO:0008006" key="9">
    <source>
        <dbReference type="Google" id="ProtNLM"/>
    </source>
</evidence>
<feature type="domain" description="FMP27 SW motif-containing RBG unit" evidence="5">
    <location>
        <begin position="1633"/>
        <end position="1735"/>
    </location>
</feature>
<proteinExistence type="predicted"/>
<dbReference type="RefSeq" id="XP_038746930.1">
    <property type="nucleotide sequence ID" value="XM_038887888.1"/>
</dbReference>
<feature type="transmembrane region" description="Helical" evidence="3">
    <location>
        <begin position="496"/>
        <end position="518"/>
    </location>
</feature>
<evidence type="ECO:0000259" key="5">
    <source>
        <dbReference type="SMART" id="SM01215"/>
    </source>
</evidence>
<feature type="compositionally biased region" description="Low complexity" evidence="2">
    <location>
        <begin position="3353"/>
        <end position="3364"/>
    </location>
</feature>
<gene>
    <name evidence="7" type="ORF">CkaCkLH20_05169</name>
</gene>
<dbReference type="Pfam" id="PF10344">
    <property type="entry name" value="Hobbit"/>
    <property type="match status" value="2"/>
</dbReference>
<dbReference type="InterPro" id="IPR019449">
    <property type="entry name" value="FMP27_WPPW_RBG"/>
</dbReference>
<feature type="compositionally biased region" description="Polar residues" evidence="2">
    <location>
        <begin position="3050"/>
        <end position="3062"/>
    </location>
</feature>
<evidence type="ECO:0000259" key="6">
    <source>
        <dbReference type="SMART" id="SM01216"/>
    </source>
</evidence>
<feature type="region of interest" description="Disordered" evidence="2">
    <location>
        <begin position="1557"/>
        <end position="1630"/>
    </location>
</feature>
<dbReference type="Proteomes" id="UP000781932">
    <property type="component" value="Unassembled WGS sequence"/>
</dbReference>
<feature type="compositionally biased region" description="Basic and acidic residues" evidence="2">
    <location>
        <begin position="1557"/>
        <end position="1572"/>
    </location>
</feature>
<keyword evidence="3" id="KW-1133">Transmembrane helix</keyword>
<feature type="region of interest" description="Disordered" evidence="2">
    <location>
        <begin position="2998"/>
        <end position="3074"/>
    </location>
</feature>
<feature type="compositionally biased region" description="Low complexity" evidence="2">
    <location>
        <begin position="3297"/>
        <end position="3316"/>
    </location>
</feature>
<dbReference type="PANTHER" id="PTHR15678">
    <property type="entry name" value="ANTIGEN MLAA-22-RELATED"/>
    <property type="match status" value="1"/>
</dbReference>
<feature type="region of interest" description="Disordered" evidence="2">
    <location>
        <begin position="3251"/>
        <end position="3456"/>
    </location>
</feature>
<dbReference type="InterPro" id="IPR058525">
    <property type="entry name" value="DUF8212"/>
</dbReference>
<feature type="compositionally biased region" description="Basic residues" evidence="2">
    <location>
        <begin position="1573"/>
        <end position="1583"/>
    </location>
</feature>
<feature type="coiled-coil region" evidence="1">
    <location>
        <begin position="2326"/>
        <end position="2353"/>
    </location>
</feature>
<dbReference type="InterPro" id="IPR010730">
    <property type="entry name" value="HET"/>
</dbReference>
<feature type="compositionally biased region" description="Polar residues" evidence="2">
    <location>
        <begin position="2495"/>
        <end position="2513"/>
    </location>
</feature>
<feature type="region of interest" description="Disordered" evidence="2">
    <location>
        <begin position="584"/>
        <end position="622"/>
    </location>
</feature>
<keyword evidence="3" id="KW-0472">Membrane</keyword>
<dbReference type="PANTHER" id="PTHR15678:SF6">
    <property type="entry name" value="BRIDGE-LIKE LIPID TRANSFER PROTEIN FAMILY MEMBER 2"/>
    <property type="match status" value="1"/>
</dbReference>
<evidence type="ECO:0000313" key="7">
    <source>
        <dbReference type="EMBL" id="KAF9877469.1"/>
    </source>
</evidence>
<feature type="region of interest" description="Disordered" evidence="2">
    <location>
        <begin position="2395"/>
        <end position="2416"/>
    </location>
</feature>
<keyword evidence="3" id="KW-0812">Transmembrane</keyword>
<feature type="compositionally biased region" description="Polar residues" evidence="2">
    <location>
        <begin position="3317"/>
        <end position="3326"/>
    </location>
</feature>